<evidence type="ECO:0000256" key="2">
    <source>
        <dbReference type="ARBA" id="ARBA00004651"/>
    </source>
</evidence>
<dbReference type="Proteomes" id="UP000030008">
    <property type="component" value="Unassembled WGS sequence"/>
</dbReference>
<feature type="transmembrane region" description="Helical" evidence="13">
    <location>
        <begin position="417"/>
        <end position="436"/>
    </location>
</feature>
<feature type="transmembrane region" description="Helical" evidence="13">
    <location>
        <begin position="167"/>
        <end position="188"/>
    </location>
</feature>
<evidence type="ECO:0000256" key="5">
    <source>
        <dbReference type="ARBA" id="ARBA00022448"/>
    </source>
</evidence>
<evidence type="ECO:0000256" key="4">
    <source>
        <dbReference type="ARBA" id="ARBA00020268"/>
    </source>
</evidence>
<comment type="caution">
    <text evidence="14">The sequence shown here is derived from an EMBL/GenBank/DDBJ whole genome shotgun (WGS) entry which is preliminary data.</text>
</comment>
<keyword evidence="7" id="KW-1003">Cell membrane</keyword>
<feature type="transmembrane region" description="Helical" evidence="13">
    <location>
        <begin position="135"/>
        <end position="160"/>
    </location>
</feature>
<evidence type="ECO:0000256" key="8">
    <source>
        <dbReference type="ARBA" id="ARBA00022692"/>
    </source>
</evidence>
<comment type="function">
    <text evidence="1">Multidrug efflux pump.</text>
</comment>
<dbReference type="GO" id="GO:0006811">
    <property type="term" value="P:monoatomic ion transport"/>
    <property type="evidence" value="ECO:0007669"/>
    <property type="project" value="UniProtKB-KW"/>
</dbReference>
<keyword evidence="11 13" id="KW-0472">Membrane</keyword>
<name>A0A099I556_CLOIN</name>
<protein>
    <recommendedName>
        <fullName evidence="4">Probable multidrug resistance protein NorM</fullName>
    </recommendedName>
    <alternativeName>
        <fullName evidence="12">Multidrug-efflux transporter</fullName>
    </alternativeName>
</protein>
<evidence type="ECO:0000256" key="3">
    <source>
        <dbReference type="ARBA" id="ARBA00010199"/>
    </source>
</evidence>
<evidence type="ECO:0000256" key="7">
    <source>
        <dbReference type="ARBA" id="ARBA00022475"/>
    </source>
</evidence>
<dbReference type="PANTHER" id="PTHR43298:SF2">
    <property type="entry name" value="FMN_FAD EXPORTER YEEO-RELATED"/>
    <property type="match status" value="1"/>
</dbReference>
<dbReference type="GO" id="GO:0005886">
    <property type="term" value="C:plasma membrane"/>
    <property type="evidence" value="ECO:0007669"/>
    <property type="project" value="UniProtKB-SubCell"/>
</dbReference>
<keyword evidence="6" id="KW-0050">Antiport</keyword>
<evidence type="ECO:0000256" key="10">
    <source>
        <dbReference type="ARBA" id="ARBA00023065"/>
    </source>
</evidence>
<comment type="similarity">
    <text evidence="3">Belongs to the multi antimicrobial extrusion (MATE) (TC 2.A.66.1) family.</text>
</comment>
<dbReference type="InterPro" id="IPR048279">
    <property type="entry name" value="MdtK-like"/>
</dbReference>
<feature type="transmembrane region" description="Helical" evidence="13">
    <location>
        <begin position="315"/>
        <end position="335"/>
    </location>
</feature>
<evidence type="ECO:0000256" key="6">
    <source>
        <dbReference type="ARBA" id="ARBA00022449"/>
    </source>
</evidence>
<dbReference type="PIRSF" id="PIRSF006603">
    <property type="entry name" value="DinF"/>
    <property type="match status" value="1"/>
</dbReference>
<keyword evidence="10" id="KW-0406">Ion transport</keyword>
<evidence type="ECO:0000313" key="14">
    <source>
        <dbReference type="EMBL" id="KGJ52741.1"/>
    </source>
</evidence>
<dbReference type="CDD" id="cd13138">
    <property type="entry name" value="MATE_yoeA_like"/>
    <property type="match status" value="1"/>
</dbReference>
<dbReference type="GO" id="GO:0042910">
    <property type="term" value="F:xenobiotic transmembrane transporter activity"/>
    <property type="evidence" value="ECO:0007669"/>
    <property type="project" value="InterPro"/>
</dbReference>
<dbReference type="GO" id="GO:0015297">
    <property type="term" value="F:antiporter activity"/>
    <property type="evidence" value="ECO:0007669"/>
    <property type="project" value="UniProtKB-KW"/>
</dbReference>
<feature type="transmembrane region" description="Helical" evidence="13">
    <location>
        <begin position="235"/>
        <end position="263"/>
    </location>
</feature>
<organism evidence="14 15">
    <name type="scientific">Clostridium innocuum</name>
    <dbReference type="NCBI Taxonomy" id="1522"/>
    <lineage>
        <taxon>Bacteria</taxon>
        <taxon>Bacillati</taxon>
        <taxon>Bacillota</taxon>
        <taxon>Clostridia</taxon>
        <taxon>Eubacteriales</taxon>
        <taxon>Clostridiaceae</taxon>
        <taxon>Clostridium</taxon>
    </lineage>
</organism>
<keyword evidence="8 13" id="KW-0812">Transmembrane</keyword>
<reference evidence="14 15" key="1">
    <citation type="submission" date="2014-08" db="EMBL/GenBank/DDBJ databases">
        <title>Clostridium innocuum, an unnegligible vancomycin-resistant pathogen causing extra-intestinal infections.</title>
        <authorList>
            <person name="Feng Y."/>
            <person name="Chiu C.-H."/>
        </authorList>
    </citation>
    <scope>NUCLEOTIDE SEQUENCE [LARGE SCALE GENOMIC DNA]</scope>
    <source>
        <strain evidence="14 15">AN88</strain>
    </source>
</reference>
<evidence type="ECO:0000256" key="1">
    <source>
        <dbReference type="ARBA" id="ARBA00003408"/>
    </source>
</evidence>
<evidence type="ECO:0000256" key="11">
    <source>
        <dbReference type="ARBA" id="ARBA00023136"/>
    </source>
</evidence>
<evidence type="ECO:0000313" key="15">
    <source>
        <dbReference type="Proteomes" id="UP000030008"/>
    </source>
</evidence>
<dbReference type="EMBL" id="JQIF01000054">
    <property type="protein sequence ID" value="KGJ52741.1"/>
    <property type="molecule type" value="Genomic_DNA"/>
</dbReference>
<keyword evidence="9 13" id="KW-1133">Transmembrane helix</keyword>
<sequence length="447" mass="48115">MQKKIDLLHGNLYSALLWFALPFLAANLIQVLYGTVDLLVVGWYNSEAQISAVSLGSQITQLLLSLITGLTMGSTVLIAQYAGCGKDKDIESSIATTFTLFLLLGILLTVVMLVLTPQLLTLIKTPQEAYEDACSYVYICSMGIIFSFGYNAVSAVLRGLGDAKSPLYFITTACIFNIILDVVLVAGFHMGAAGAAIATTFSQGVSLLLSIIFLRKQKFSFDFHLSSFHLQRDKALLLLKIGLPISLQEVISAVSFLCIAAIINGFGVAASASAGICNKFEGFAMLPSTAIASAISTIAAQNIGAGNWKRAGKALWISIFFAFTASMIFFLWAGISSESILQIFKAEGAVITAGEQYLHYFRYDFLLVAFGFTMNGFFNGCGRTLFAMVNGIAASLCIRIPLVFILSQYGNHDLTGIGLAIPAATLVSVIAAIIYYRRGKWKQALTV</sequence>
<dbReference type="NCBIfam" id="TIGR00797">
    <property type="entry name" value="matE"/>
    <property type="match status" value="1"/>
</dbReference>
<gene>
    <name evidence="14" type="ORF">CIAN88_12970</name>
</gene>
<keyword evidence="5" id="KW-0813">Transport</keyword>
<comment type="subcellular location">
    <subcellularLocation>
        <location evidence="2">Cell membrane</location>
        <topology evidence="2">Multi-pass membrane protein</topology>
    </subcellularLocation>
</comment>
<dbReference type="AlphaFoldDB" id="A0A099I556"/>
<dbReference type="RefSeq" id="WP_044905825.1">
    <property type="nucleotide sequence ID" value="NZ_JQIF01000054.1"/>
</dbReference>
<feature type="transmembrane region" description="Helical" evidence="13">
    <location>
        <begin position="385"/>
        <end position="405"/>
    </location>
</feature>
<evidence type="ECO:0000256" key="13">
    <source>
        <dbReference type="SAM" id="Phobius"/>
    </source>
</evidence>
<dbReference type="InterPro" id="IPR050222">
    <property type="entry name" value="MATE_MdtK"/>
</dbReference>
<feature type="transmembrane region" description="Helical" evidence="13">
    <location>
        <begin position="360"/>
        <end position="378"/>
    </location>
</feature>
<feature type="transmembrane region" description="Helical" evidence="13">
    <location>
        <begin position="12"/>
        <end position="33"/>
    </location>
</feature>
<feature type="transmembrane region" description="Helical" evidence="13">
    <location>
        <begin position="194"/>
        <end position="214"/>
    </location>
</feature>
<feature type="transmembrane region" description="Helical" evidence="13">
    <location>
        <begin position="283"/>
        <end position="303"/>
    </location>
</feature>
<accession>A0A099I556</accession>
<dbReference type="PANTHER" id="PTHR43298">
    <property type="entry name" value="MULTIDRUG RESISTANCE PROTEIN NORM-RELATED"/>
    <property type="match status" value="1"/>
</dbReference>
<dbReference type="Pfam" id="PF01554">
    <property type="entry name" value="MatE"/>
    <property type="match status" value="2"/>
</dbReference>
<dbReference type="InterPro" id="IPR002528">
    <property type="entry name" value="MATE_fam"/>
</dbReference>
<evidence type="ECO:0000256" key="9">
    <source>
        <dbReference type="ARBA" id="ARBA00022989"/>
    </source>
</evidence>
<proteinExistence type="inferred from homology"/>
<evidence type="ECO:0000256" key="12">
    <source>
        <dbReference type="ARBA" id="ARBA00031636"/>
    </source>
</evidence>
<feature type="transmembrane region" description="Helical" evidence="13">
    <location>
        <begin position="94"/>
        <end position="115"/>
    </location>
</feature>
<feature type="transmembrane region" description="Helical" evidence="13">
    <location>
        <begin position="62"/>
        <end position="82"/>
    </location>
</feature>